<feature type="region of interest" description="Disordered" evidence="1">
    <location>
        <begin position="897"/>
        <end position="923"/>
    </location>
</feature>
<feature type="region of interest" description="Disordered" evidence="1">
    <location>
        <begin position="5149"/>
        <end position="5171"/>
    </location>
</feature>
<feature type="region of interest" description="Disordered" evidence="1">
    <location>
        <begin position="4927"/>
        <end position="4955"/>
    </location>
</feature>
<feature type="region of interest" description="Disordered" evidence="1">
    <location>
        <begin position="2057"/>
        <end position="2083"/>
    </location>
</feature>
<feature type="region of interest" description="Disordered" evidence="1">
    <location>
        <begin position="2355"/>
        <end position="2391"/>
    </location>
</feature>
<keyword evidence="3" id="KW-1185">Reference proteome</keyword>
<feature type="region of interest" description="Disordered" evidence="1">
    <location>
        <begin position="1325"/>
        <end position="1502"/>
    </location>
</feature>
<feature type="compositionally biased region" description="Basic and acidic residues" evidence="1">
    <location>
        <begin position="2456"/>
        <end position="2469"/>
    </location>
</feature>
<feature type="compositionally biased region" description="Polar residues" evidence="1">
    <location>
        <begin position="2472"/>
        <end position="2482"/>
    </location>
</feature>
<feature type="compositionally biased region" description="Polar residues" evidence="1">
    <location>
        <begin position="5428"/>
        <end position="5442"/>
    </location>
</feature>
<feature type="region of interest" description="Disordered" evidence="1">
    <location>
        <begin position="5197"/>
        <end position="5271"/>
    </location>
</feature>
<evidence type="ECO:0000313" key="2">
    <source>
        <dbReference type="EMBL" id="KAB1264985.1"/>
    </source>
</evidence>
<feature type="region of interest" description="Disordered" evidence="1">
    <location>
        <begin position="4303"/>
        <end position="4357"/>
    </location>
</feature>
<feature type="region of interest" description="Disordered" evidence="1">
    <location>
        <begin position="549"/>
        <end position="623"/>
    </location>
</feature>
<feature type="region of interest" description="Disordered" evidence="1">
    <location>
        <begin position="5623"/>
        <end position="5667"/>
    </location>
</feature>
<feature type="compositionally biased region" description="Polar residues" evidence="1">
    <location>
        <begin position="1058"/>
        <end position="1068"/>
    </location>
</feature>
<organism evidence="2 3">
    <name type="scientific">Camelus dromedarius</name>
    <name type="common">Dromedary</name>
    <name type="synonym">Arabian camel</name>
    <dbReference type="NCBI Taxonomy" id="9838"/>
    <lineage>
        <taxon>Eukaryota</taxon>
        <taxon>Metazoa</taxon>
        <taxon>Chordata</taxon>
        <taxon>Craniata</taxon>
        <taxon>Vertebrata</taxon>
        <taxon>Euteleostomi</taxon>
        <taxon>Mammalia</taxon>
        <taxon>Eutheria</taxon>
        <taxon>Laurasiatheria</taxon>
        <taxon>Artiodactyla</taxon>
        <taxon>Tylopoda</taxon>
        <taxon>Camelidae</taxon>
        <taxon>Camelus</taxon>
    </lineage>
</organism>
<feature type="region of interest" description="Disordered" evidence="1">
    <location>
        <begin position="2016"/>
        <end position="2035"/>
    </location>
</feature>
<feature type="compositionally biased region" description="Polar residues" evidence="1">
    <location>
        <begin position="3387"/>
        <end position="3398"/>
    </location>
</feature>
<feature type="region of interest" description="Disordered" evidence="1">
    <location>
        <begin position="761"/>
        <end position="838"/>
    </location>
</feature>
<feature type="compositionally biased region" description="Basic residues" evidence="1">
    <location>
        <begin position="5311"/>
        <end position="5331"/>
    </location>
</feature>
<feature type="compositionally biased region" description="Low complexity" evidence="1">
    <location>
        <begin position="53"/>
        <end position="64"/>
    </location>
</feature>
<feature type="region of interest" description="Disordered" evidence="1">
    <location>
        <begin position="5292"/>
        <end position="5442"/>
    </location>
</feature>
<feature type="compositionally biased region" description="Polar residues" evidence="1">
    <location>
        <begin position="235"/>
        <end position="244"/>
    </location>
</feature>
<feature type="region of interest" description="Disordered" evidence="1">
    <location>
        <begin position="4609"/>
        <end position="4637"/>
    </location>
</feature>
<feature type="region of interest" description="Disordered" evidence="1">
    <location>
        <begin position="2814"/>
        <end position="2839"/>
    </location>
</feature>
<feature type="compositionally biased region" description="Low complexity" evidence="1">
    <location>
        <begin position="897"/>
        <end position="908"/>
    </location>
</feature>
<proteinExistence type="predicted"/>
<dbReference type="EMBL" id="JWIN03000016">
    <property type="protein sequence ID" value="KAB1264985.1"/>
    <property type="molecule type" value="Genomic_DNA"/>
</dbReference>
<feature type="region of interest" description="Disordered" evidence="1">
    <location>
        <begin position="1603"/>
        <end position="1661"/>
    </location>
</feature>
<comment type="caution">
    <text evidence="2">The sequence shown here is derived from an EMBL/GenBank/DDBJ whole genome shotgun (WGS) entry which is preliminary data.</text>
</comment>
<feature type="compositionally biased region" description="Basic and acidic residues" evidence="1">
    <location>
        <begin position="3867"/>
        <end position="3877"/>
    </location>
</feature>
<feature type="compositionally biased region" description="Polar residues" evidence="1">
    <location>
        <begin position="5642"/>
        <end position="5652"/>
    </location>
</feature>
<feature type="compositionally biased region" description="Polar residues" evidence="1">
    <location>
        <begin position="4137"/>
        <end position="4148"/>
    </location>
</feature>
<feature type="region of interest" description="Disordered" evidence="1">
    <location>
        <begin position="5736"/>
        <end position="5776"/>
    </location>
</feature>
<feature type="compositionally biased region" description="Polar residues" evidence="1">
    <location>
        <begin position="2899"/>
        <end position="2909"/>
    </location>
</feature>
<feature type="region of interest" description="Disordered" evidence="1">
    <location>
        <begin position="2456"/>
        <end position="2613"/>
    </location>
</feature>
<feature type="compositionally biased region" description="Basic residues" evidence="1">
    <location>
        <begin position="559"/>
        <end position="576"/>
    </location>
</feature>
<feature type="region of interest" description="Disordered" evidence="1">
    <location>
        <begin position="2857"/>
        <end position="2932"/>
    </location>
</feature>
<feature type="compositionally biased region" description="Low complexity" evidence="1">
    <location>
        <begin position="2814"/>
        <end position="2828"/>
    </location>
</feature>
<feature type="compositionally biased region" description="Basic and acidic residues" evidence="1">
    <location>
        <begin position="2355"/>
        <end position="2377"/>
    </location>
</feature>
<feature type="region of interest" description="Disordered" evidence="1">
    <location>
        <begin position="4659"/>
        <end position="4735"/>
    </location>
</feature>
<feature type="region of interest" description="Disordered" evidence="1">
    <location>
        <begin position="3381"/>
        <end position="3422"/>
    </location>
</feature>
<feature type="compositionally biased region" description="Polar residues" evidence="1">
    <location>
        <begin position="4928"/>
        <end position="4937"/>
    </location>
</feature>
<reference evidence="2 3" key="1">
    <citation type="journal article" date="2019" name="Mol. Ecol. Resour.">
        <title>Improving Illumina assemblies with Hi-C and long reads: an example with the North African dromedary.</title>
        <authorList>
            <person name="Elbers J.P."/>
            <person name="Rogers M.F."/>
            <person name="Perelman P.L."/>
            <person name="Proskuryakova A.A."/>
            <person name="Serdyukova N.A."/>
            <person name="Johnson W.E."/>
            <person name="Horin P."/>
            <person name="Corander J."/>
            <person name="Murphy D."/>
            <person name="Burger P.A."/>
        </authorList>
    </citation>
    <scope>NUCLEOTIDE SEQUENCE [LARGE SCALE GENOMIC DNA]</scope>
    <source>
        <strain evidence="2">Drom800</strain>
        <tissue evidence="2">Blood</tissue>
    </source>
</reference>
<feature type="compositionally biased region" description="Gly residues" evidence="1">
    <location>
        <begin position="5227"/>
        <end position="5242"/>
    </location>
</feature>
<protein>
    <submittedName>
        <fullName evidence="2">LINE-1 retrotransposable element ORF2 protein</fullName>
    </submittedName>
</protein>
<feature type="region of interest" description="Disordered" evidence="1">
    <location>
        <begin position="4254"/>
        <end position="4290"/>
    </location>
</feature>
<dbReference type="Proteomes" id="UP000299084">
    <property type="component" value="Unassembled WGS sequence"/>
</dbReference>
<feature type="region of interest" description="Disordered" evidence="1">
    <location>
        <begin position="3834"/>
        <end position="3891"/>
    </location>
</feature>
<feature type="region of interest" description="Disordered" evidence="1">
    <location>
        <begin position="303"/>
        <end position="405"/>
    </location>
</feature>
<feature type="region of interest" description="Disordered" evidence="1">
    <location>
        <begin position="3289"/>
        <end position="3335"/>
    </location>
</feature>
<sequence length="5872" mass="631432">MSTRKVAPGGSWKASEPTCAQRVGPSSPTSPPPTEEEGWDVPDREAGGPQRGAPSARAPPCAAPDLSPSPQTSVLHSVFLHPLSCSGKFANPRRGHKNPVYSQSLRCRALYLWGLMPTPRGLRTSWNLQASCWCRQTRRTACWYRNPAPETGGGLGGAPATRTSGKRLVSGAQALGREARRALSSEKMLRCPGTPGRTMDVIKPRWDTHYDRVICFKRWRQPARSVRCLRHPGPSSRSPVTRSVTGREGGSRRDAAPGGPGTSTPAHLVDVEELSGRRGHRASVYFMTCTRRYRDDWTSTSLTHADETEHGTRQAPAGPAGHGTDGALLPGRRKRLNSAGSRNNEQNVCAPLPPRRERHHCPGARPRPVLTPGTVVTSGSWAGGDQRQRRHPAIDDQLPPRQDLPDGARRVLAAVFHRRQLRGLCLWSDDRTPLFLGRVDLFTGNSRVFTEGLMRSRSYKRRQVLLSARAGAMSEAAQACGAEITSRMASVTCRGRWGSLFNRLQPGSNLRLQTSVQQGGRCSDVKVEGIKSKVPSPDGWLMVQRDVPHTVFPPQGKPKTGRTGHVTTRKVHRDKTRRGWSDPRPSRPPPPQTPTQDARRVRSPARYPQGVALPPGPATDHRDSALSLCYQEKVLREGLLLAQPSQQMRSVTQRESPGQWVLYHFDPKRRATSLKGHTVCYLLCDAVPVYPPDPQQVQKGLKEDADQQSGPETCGRNVNIPVVLSVDNSTAPRAAGCFACWLSRFAYGLCSGINRPMRPVPSRGFQSMGGDGKSARRHRGSWGGTCPAGRPGAEHQEEAQALSLGQLRGARAEGRAGPEAPSPAGTRGGCRRPGSSQHPLGKLPACYVERSLGNTGPVKNINSACLLMRRNLLNRAHATEGTCSVPPVIAAERKPLTLGLRPPGRSGPRTGGERGGWSSHGSWQFNWKNLEPRSRGTGSLCPNPAPGETRGCRQPSIPGCCRRVVRHEELSQFLKPRLYRGVGAVTHSVQPRAHPAAPCCLVERVRPGVQDGICLTFIKEPTGSQSVLVLVQKTGDSEDSYSAPPSVWTGEGPRDSHGISTSQGNGDTSRSILHAVKMSPLNTHCNTRTHTAAPPAHVTGRPAQTLTQKDTCTPMFTAAPLTAAKTRKQPTRPLAEDWVKQMRCLYAVEHYSAIENDKVMPFAATWMDPEVVILSVNPRKEGAEWPLFTLDMQEGEIHGIASAKQDLKPTHESRPRTPHVGGVPNCAGLSGHAWGSRPLHTLRRPGCVTERKASSRMATGRKRAETPQGEGLTFPERSPDTEHKRQACPRWRPGRRPADRWPLEPAPASFGNSAFILCRQRAPGAVFRPNPEGKNLPEEEMRPPRPTPLQGSGRRAGALPERGEYSASPCRVGRRRETPRRRPRPLQAPPPPPRHGGVSLPFSHRKDVAETAGETGSLSRAEKGREPGTLARQPARAPRRGRPEPPEGGVARASLCASGTAPPQSSRSRENQAPAGRARRDSPQRPAPHGAGHTARARKPQGETACAALTGVALGSHLVSSLHCPLAPSGSSCSVSKKAPRSRTHGALGLSSELSRLTRAHRTQLCSTRRPCARGLEGLTLRLRPSGLLRRSGEADPHIWSSAAKTKWKENDPGGQPRHGPGARTSAAAWSPAGAPHRGGRLISHEDPKTIRQRKSTQASWPRRAILSRFSPTCHRCAWRPGLPSGRTQPRRSNCETAYCRSHPEGGTTWTLCVSSLPSGDERQTRTYDPLLSSKHQRDSQRKTEKVIANGVQAGAHLLMARAPQHSARGALRGESREVAGSACLWRCPAAPTAGFVRHPQGGDGLALLHHRGHIFSMAVTPKSLGEKSKKADGPRNRVVSMQGWCQGTAAGPPSACKPADQPGRGFLAARASRGGRGGDHFTSWLEATWGTQAPEEGRRPGGRAEGFRHEVLHSHVTPDRAKSLGILTARASNRWKGPKIGITRLTRETMPLGGEKAPAARCPPTPQPQRCLRHWRRGCSDSWLAAAPLLRVRVKGPWAGLPLCVPQVRGGKQQVSGCVRPSSPRHGVGGQCSQGPSASLAGVAAGALGLWRVTPPRRGVDAEHGTDGGAPQGTSSSLCPWSGGWQAPPAHTACGRSPLDPWLCTSRRCGGGQGEDHLAVRWKGALTRVERPQRRGTLSSRQLTTELVPRGLQGPRPARNTGFTGPLTEATRQQRKPGQRHAAAEENCPRGSPGCRLTRQGFKSSVQNLLRASRETTSEELKEVDATEFTSTHLAGEPEVTGKNGRNCPGLMEDTGLRSSASPRQDEREQEGRVAGGGGEGTLRLQRWAVRWPEKTEVGSAEEVSSGTDVPSPVTFLKAISGWHTVHTRVPPGGFRHQGGALLKPRAAAPLLRKERREGRAVVTDGEREPRARRLETPQNPLKSPTSVGLAEAWRRNSRVNDRAESGTRERLPEAAATLAGGRGWDSGCLGAVHPGCLLVGLGERGEDCGEDARVLSKRGGDRERKASEPPSLTESGTRNASRVREARPAWCGAATRSPAGRTGPARPSGSREFKTAGTQKHSPRAGYHGEGRPTEPGSHLQMPAGCDSATGLDPHEHEPRRRRARRQAAARGAASRGRRPPREAARFPSLRPREGEPGRLAGVFRRNPRGRWDGPRPLCSPRSGASTHVLPGLIAAHRRCCCCRPFLAELHLGLSAHPPSLRGLPCCHLTPQFRLGQSSLSDLSLLTASFILGPAFPCCQGGALVRSPPAAPCVARGCVFWLLGAQDPPNPLPHQGSFCLLLPGARPPAPPRAPGHTFRACDLGLGGGEGCSAVAFAAGRTTGCSPLRKARHVLLGGSTYLSLVNTQAATSFRAASSAPTTSAQAPGTQKRRLGPVRARASRAVCADGVRNGHFGESGDANSFSKGDSEKMLNKVPAPSEPLRLRFQRGSCPGTPRTGHTGSGQKTSLRGRPQDRTLTCTQEGGDAGPPRLLSLPGPQGVAHAHTGSRAKAKGHLGMNEGVKIRTSVCSGLTTQKPEMEPAIQVLELVPSHPRRVTVNSRLSRVLHSHRCVAAALIPAGTRGVGAELLNNAASEQPNTFWRGPQEAEVQAETGEGWLSVIPEQPRQHGGDEQDGGSPGGLVFPLKIMKGVASLSITIEAWAGNGAARQLSEAEGRRDGTWCPVVWKNRSPEDLRGLQRAVIARLQTSLHLRAELSIWLPLLLHDLQGRCTQIWFVFIPPQGLQRPQSHRTLPTRRQPSCGSPSSPACLARLLAGSPPLPIAACRACLKTLFLSIPSCPPHPTLRCPLSPAHDTASLCLLPWPLPAASVPPSLLVLSASFRPKLPSSCTPSPGAGFRPEPPGAPSLTEPLLGPRGDLSARRRPPSMSPPKTKTSVRLSVLPCISDTQLPLGPRMQGLSPLSLHCPQRPVYVCKKLSISSKRARQTRPASQLGSSPQTHAPPPRRGPLVCCRPPSPAASAAPPYHVGCRSQFINDRLGPELCHAHHTSPVAGFSAEKLRRPVPGSFQELRQLRWDTGSTGLEVENRPLEVQGAPQGARVTVRGEDQGRGALTADGTMKAFTRPQERPRQALPSCLLLPPARHWQWAAKGKARTARAAPVFADVLETWHKAREHHLRQKVARGQRPRLGTQRRLNALRSTPERAPPCQAQALFSCFMTLAGLPMTLANRSFYKVKGLGQHQALTQLEYTHGWARVYTSCGAERGAARRGFPGELRRRAARLQPGFHRAADRPARKVPISKVHHSMHSMNMLGTASRISPWSSLEDTGEYIHLPAVGRQQFHSTHPPPPDAQRRAGSTIAVRLKRVRPVTTRVTAFGALQEKPRRMHTTAAVLGGEPEKHDTADADCRQSRTLGTPQAVQTDLKYTVKLEELDHSKTEDACALKKHSQQRDRAAQSRKGDLQTTYAPENPREIERRGDVSKASGNKATRRWAEGGWEGPASWAEGLSALFTIAKTWKRPKCPTTGDWIKQLWYIYTTEYYSAIKKSKTMPFAATWMDLEIVILNRKNWEAVFAHAEPLQEKSASPMSASLPGMSDRVPALCKDHSVAWPGPESRPLPSARTSPPPNPLWHVSPLPPTPAALHTSVLEPSRRWSLRSLQRRLLRHGPAPRLTSPPQGPFQVPGGVVAVSALFLAPALPCPLVNSPCIWTSRLLSTRSAPELHSAPRTQLSPRLTVRNAFPSLSSTDVSMNTQHRHGSLMREAPASPTGGRQALGRAPGVPGGLSGLSTCDPRLPKQHQDESGSSPYSPGTAGHVCRPPGSARAPGTGRAQSTGGSLHDDLQLPRLSPTVRSSLPTAGLAAPQVSQPLPCIPPQRRGPVQPHAASGERAEQEGVHAHIEDIRCHPSDDLRHQDALGPKQTGQRLSSSSRSRRHTRLPAQSSHSPWDVLGGEGARGTSCPRLLSDPSLVNSAPIRAPGAAPALARPPCMGSRVGLALPGSPPPPLQRGHGLDVELTEGHAFVRKPPRSPSARGASGLVIRRAAPPHTLPAPRRLFPEFCEWFQQMNGTQGGGCGTLPDCQPTDWHLRGPGGAISRDLMPPPVKMQDTRPVSLTCLVQRGSRGEVRENGRKTQCSLSRSRQEACKGKAVWEAPGRGAGLLCRAGCRSGTSPRRARLPGVHSSLLILLYSPLRSTRVLEAGPLCVFPASKQLATISAEKPGAHRRAREETQPRAGLSPRSHSRAPGLSLASLSLVLMATGDAVYSSGSSSKTQALSQEVTDPGVSHGRDRIHLQDPTSPRLGPSMARPVGPQFSHLRGATLSKHRQGQGTEQRRRGAGASDSCTKVGLQVRPGCVCGQVPGGPVYKESPVWFSPAPFGGWTAQGPWVQSLDPQPTPPCSLPSTVTLRPIRLCDLGQVTESQLPCLRPETAEPTRTTLGPTLTNARTTKRMLTTQSQLTKANCKWQEPLAALTCDWLRGGWGSISPNSSRTQLRKVGTAGPRDAQLVLHKQHFDLINEQEGRPAHSSTRELLRETQGLSTTSGLSASPHGMEPDCPLSSANTAERAESLAPAKHALCPELCPPPKILLCLQLLEGTASFLPRPHRSCGGRSPDSDRTPRSLSGKDPVRLQSAKGPPQGPCQPRNLQATVPAPVFDRVQARVTGGSVTTGKWGTSNAADLDTSGSCLSSRRRLSVLMKTAQQGRQQSSRMRVPLCRMIPTRLRSAVMERALRGGGRALGHLPGVPAPERVGPVTPKPALGHRLPLPEPGRVRTSSGAGHTGAALTELPFQQEREMGDTGATAVPVRRQAGRKHRPGGALSLVMGGPQGWSERLRGGGRVAGTEWGRGGDGPPGAAPGRQAREGSSGEREGPAERPGRRGLRGLLSGSLVCLSLKESDLTHVKRDTAAPRGAAHTRSPDKGRRHQHCAAHQTLTHRTKLRDHKNTLGQRGERDGAAGGKGWLLGAGDQTGRKKDHTALGRQPRRTEPTKPSWPARPAASSLGSDREKAAQPRAALIGKTTDQKRSVGEGGPHLRHQRVTSGGQAGSNGNARNVHNLQGAADQARPPCRGCHAGPVFRLNGRPRLPVMLTQDAPLPPGSWSTREADDLAFLKQHSALQLVIVTAARPEHVLRADTVPSPSRTRHCGHCAYSTSHLGESQKALVLPGGTARVWGRPTPHPPQPRAQVVTCGQGVPQTGEGTLKTLVSSWVSHLAVMPTASERNSWLTMTQTLAPGTRRQATHRAAGGAHPRTPSALNSGRTVSGRQLPRHPSLPGKENSGARHQTLLWLKSPSCHQPGPAVTLPPDSAACGVCQRCTRTATVSLMVAGPGQSPTSAHPPCEALTLQEKRPATQQHEGRPPTPPRADRWTRGRGVPPGPAPPRPAHFRPCSFHRIPPAGYLRCTQRRSRWPEPDPQRLLLWDTLTFPHLSTEPLCDQHSTPGCVSREALPRNDSCTAASAAAPSACPSQTTGQRRCGACAHTAGR</sequence>
<gene>
    <name evidence="2" type="ORF">Cadr_000018496</name>
</gene>
<feature type="compositionally biased region" description="Basic residues" evidence="1">
    <location>
        <begin position="1372"/>
        <end position="1384"/>
    </location>
</feature>
<feature type="compositionally biased region" description="Basic and acidic residues" evidence="1">
    <location>
        <begin position="3834"/>
        <end position="3858"/>
    </location>
</feature>
<feature type="compositionally biased region" description="Polar residues" evidence="1">
    <location>
        <begin position="2378"/>
        <end position="2388"/>
    </location>
</feature>
<feature type="region of interest" description="Disordered" evidence="1">
    <location>
        <begin position="227"/>
        <end position="274"/>
    </location>
</feature>
<feature type="region of interest" description="Disordered" evidence="1">
    <location>
        <begin position="1248"/>
        <end position="1305"/>
    </location>
</feature>
<evidence type="ECO:0000313" key="3">
    <source>
        <dbReference type="Proteomes" id="UP000299084"/>
    </source>
</evidence>
<accession>A0A5N4D1P3</accession>
<feature type="region of interest" description="Disordered" evidence="1">
    <location>
        <begin position="4992"/>
        <end position="5036"/>
    </location>
</feature>
<feature type="region of interest" description="Disordered" evidence="1">
    <location>
        <begin position="1205"/>
        <end position="1224"/>
    </location>
</feature>
<feature type="compositionally biased region" description="Polar residues" evidence="1">
    <location>
        <begin position="338"/>
        <end position="347"/>
    </location>
</feature>
<feature type="region of interest" description="Disordered" evidence="1">
    <location>
        <begin position="1035"/>
        <end position="1068"/>
    </location>
</feature>
<feature type="compositionally biased region" description="Basic and acidic residues" evidence="1">
    <location>
        <begin position="5359"/>
        <end position="5377"/>
    </location>
</feature>
<feature type="compositionally biased region" description="Polar residues" evidence="1">
    <location>
        <begin position="4659"/>
        <end position="4672"/>
    </location>
</feature>
<feature type="compositionally biased region" description="Basic and acidic residues" evidence="1">
    <location>
        <begin position="5250"/>
        <end position="5267"/>
    </location>
</feature>
<name>A0A5N4D1P3_CAMDR</name>
<feature type="region of interest" description="Disordered" evidence="1">
    <location>
        <begin position="4137"/>
        <end position="4239"/>
    </location>
</feature>
<evidence type="ECO:0000256" key="1">
    <source>
        <dbReference type="SAM" id="MobiDB-lite"/>
    </source>
</evidence>
<feature type="compositionally biased region" description="Basic and acidic residues" evidence="1">
    <location>
        <begin position="1205"/>
        <end position="1215"/>
    </location>
</feature>
<feature type="compositionally biased region" description="Basic and acidic residues" evidence="1">
    <location>
        <begin position="5736"/>
        <end position="5757"/>
    </location>
</feature>
<feature type="compositionally biased region" description="Basic and acidic residues" evidence="1">
    <location>
        <begin position="2582"/>
        <end position="2599"/>
    </location>
</feature>
<feature type="region of interest" description="Disordered" evidence="1">
    <location>
        <begin position="2151"/>
        <end position="2200"/>
    </location>
</feature>
<feature type="region of interest" description="Disordered" evidence="1">
    <location>
        <begin position="1"/>
        <end position="69"/>
    </location>
</feature>
<feature type="compositionally biased region" description="Basic and acidic residues" evidence="1">
    <location>
        <begin position="4281"/>
        <end position="4290"/>
    </location>
</feature>
<feature type="region of interest" description="Disordered" evidence="1">
    <location>
        <begin position="2228"/>
        <end position="2283"/>
    </location>
</feature>